<sequence length="1110" mass="119822">MAFPGILRTHQLDGTHHRAGLGNGVYGFGGLHSEALRDTHGIWSVRSCSGAVLEQSSCRVGVAQDEVDNGSSPPEDTMGPSPDGVASAASVSDARRMKDRWMDAPRAGCNAVLTSRPAPLNASPIPSPHDRHMPCDSFRRQGLVAPAPDEPTLAATVPAATPASQHAQPFPSSRGVAQTAERERELGTAQVASGELMELVGVIPMTMRAFFFYDKTAEREAGLELGSAVGLSATLIVKSQGRYEEAHGADECMDEGEERDEKAGPYKQELASKQASTHSTFLVRHRHPHPHLVNLIINLKLNLEPRADKPRLRPQLQLQLQQQPQLPPRFPAGIALLSAKEHADKPRQGSKAHQQAPRPSQLERSLIAADYKITTTYLIPVTCGRNGSTPLAQNLNSVGLALFPPTNSTIFRPVFPVRSELRRRLSLVYTRPVFRLTRRPFLRRRPRASLTRRHQASDDTSPAIHLNIATAEPKLASAATTPPTPTTRRQHHATGDGGGAESCPARHCAGKSLSRLSATLLWTSRAVATIPSTPPIMQWWMVVGLGTRSASRATLPIPLHSSSRPLSTRSGPHWHTPMRSVTLRRPGDIGGSGGGPQESNTTAFLVRAASHNWSKSSLVAVDAGVHLSAITRLLRDALTSSPPTSFPHTLTSGPFAGLSLPFTSPEANAAHITRALVDTYLFTHPHLDHIAGFVINTAGLPGTRPKKIAGLPSTIHAFKTHIFNNVIWPNLSDENNGAGLLTYLRLVEGGSPALGDGEAKGYLEVCDGLLVKTWSVSHGHCIERHSHRGSSASSASPRFGSHDASSQASRRDGHPLYAFNHHAQSYYPPSAPSSQPLTRSQTLLGQAAFGLGGASPQASPDVQERYCVYDSSAYFIQDADHRCEVLIFGDVEPDSISLNPRNLGIWQEAAPKVAAGTMAAIFIECSYDDSQSNDRLYGHLKPVFVIEELAVLAAETEMARRLQSLESRKRKRMASISDEPGGRPNPGRVTSSLSSTSTPAEEPVSPKSVKPAPVTPAVRAFEAASPDTPHLATPTDELSLREAEELDNGAGVPPRRPLEGLKVVIIHVKERLTDGPDVGETILRQLREHEQEARLGCEFIVSKPGQSFYF</sequence>
<evidence type="ECO:0000313" key="2">
    <source>
        <dbReference type="EMBL" id="KAK4083944.1"/>
    </source>
</evidence>
<organism evidence="2 3">
    <name type="scientific">Purpureocillium lilacinum</name>
    <name type="common">Paecilomyces lilacinus</name>
    <dbReference type="NCBI Taxonomy" id="33203"/>
    <lineage>
        <taxon>Eukaryota</taxon>
        <taxon>Fungi</taxon>
        <taxon>Dikarya</taxon>
        <taxon>Ascomycota</taxon>
        <taxon>Pezizomycotina</taxon>
        <taxon>Sordariomycetes</taxon>
        <taxon>Hypocreomycetidae</taxon>
        <taxon>Hypocreales</taxon>
        <taxon>Ophiocordycipitaceae</taxon>
        <taxon>Purpureocillium</taxon>
    </lineage>
</organism>
<dbReference type="InterPro" id="IPR000396">
    <property type="entry name" value="Pdiesterase2"/>
</dbReference>
<dbReference type="PANTHER" id="PTHR28283">
    <property type="entry name" value="3',5'-CYCLIC-NUCLEOTIDE PHOSPHODIESTERASE 1"/>
    <property type="match status" value="1"/>
</dbReference>
<proteinExistence type="predicted"/>
<accession>A0ABR0BM42</accession>
<feature type="compositionally biased region" description="Low complexity" evidence="1">
    <location>
        <begin position="1003"/>
        <end position="1012"/>
    </location>
</feature>
<evidence type="ECO:0000313" key="3">
    <source>
        <dbReference type="Proteomes" id="UP001287286"/>
    </source>
</evidence>
<gene>
    <name evidence="2" type="ORF">Purlil1_10577</name>
</gene>
<dbReference type="PANTHER" id="PTHR28283:SF1">
    <property type="entry name" value="3',5'-CYCLIC-NUCLEOTIDE PHOSPHODIESTERASE 1"/>
    <property type="match status" value="1"/>
</dbReference>
<feature type="region of interest" description="Disordered" evidence="1">
    <location>
        <begin position="161"/>
        <end position="185"/>
    </location>
</feature>
<reference evidence="2 3" key="1">
    <citation type="journal article" date="2024" name="Microbiol. Resour. Announc.">
        <title>Genome annotations for the ascomycete fungi Trichoderma harzianum, Trichoderma aggressivum, and Purpureocillium lilacinum.</title>
        <authorList>
            <person name="Beijen E.P.W."/>
            <person name="Ohm R.A."/>
        </authorList>
    </citation>
    <scope>NUCLEOTIDE SEQUENCE [LARGE SCALE GENOMIC DNA]</scope>
    <source>
        <strain evidence="2 3">CBS 150709</strain>
    </source>
</reference>
<dbReference type="CDD" id="cd07735">
    <property type="entry name" value="class_II_PDE_MBL-fold"/>
    <property type="match status" value="1"/>
</dbReference>
<feature type="region of interest" description="Disordered" evidence="1">
    <location>
        <begin position="471"/>
        <end position="503"/>
    </location>
</feature>
<dbReference type="EMBL" id="JAWRVI010000055">
    <property type="protein sequence ID" value="KAK4083944.1"/>
    <property type="molecule type" value="Genomic_DNA"/>
</dbReference>
<dbReference type="Pfam" id="PF02112">
    <property type="entry name" value="PDEase_II"/>
    <property type="match status" value="2"/>
</dbReference>
<feature type="compositionally biased region" description="Low complexity" evidence="1">
    <location>
        <begin position="789"/>
        <end position="799"/>
    </location>
</feature>
<feature type="region of interest" description="Disordered" evidence="1">
    <location>
        <begin position="786"/>
        <end position="812"/>
    </location>
</feature>
<feature type="region of interest" description="Disordered" evidence="1">
    <location>
        <begin position="964"/>
        <end position="1012"/>
    </location>
</feature>
<feature type="region of interest" description="Disordered" evidence="1">
    <location>
        <begin position="561"/>
        <end position="581"/>
    </location>
</feature>
<evidence type="ECO:0008006" key="4">
    <source>
        <dbReference type="Google" id="ProtNLM"/>
    </source>
</evidence>
<dbReference type="Proteomes" id="UP001287286">
    <property type="component" value="Unassembled WGS sequence"/>
</dbReference>
<dbReference type="PRINTS" id="PR00388">
    <property type="entry name" value="PDIESTERASE2"/>
</dbReference>
<name>A0ABR0BM42_PURLI</name>
<feature type="compositionally biased region" description="Polar residues" evidence="1">
    <location>
        <begin position="561"/>
        <end position="570"/>
    </location>
</feature>
<feature type="region of interest" description="Disordered" evidence="1">
    <location>
        <begin position="250"/>
        <end position="277"/>
    </location>
</feature>
<feature type="region of interest" description="Disordered" evidence="1">
    <location>
        <begin position="64"/>
        <end position="87"/>
    </location>
</feature>
<keyword evidence="3" id="KW-1185">Reference proteome</keyword>
<evidence type="ECO:0000256" key="1">
    <source>
        <dbReference type="SAM" id="MobiDB-lite"/>
    </source>
</evidence>
<comment type="caution">
    <text evidence="2">The sequence shown here is derived from an EMBL/GenBank/DDBJ whole genome shotgun (WGS) entry which is preliminary data.</text>
</comment>
<feature type="region of interest" description="Disordered" evidence="1">
    <location>
        <begin position="341"/>
        <end position="361"/>
    </location>
</feature>
<feature type="compositionally biased region" description="Polar residues" evidence="1">
    <location>
        <begin position="988"/>
        <end position="999"/>
    </location>
</feature>
<protein>
    <recommendedName>
        <fullName evidence="4">Cyclic-AMP phosphodiesterase, class-II</fullName>
    </recommendedName>
</protein>